<comment type="caution">
    <text evidence="3">The sequence shown here is derived from an EMBL/GenBank/DDBJ whole genome shotgun (WGS) entry which is preliminary data.</text>
</comment>
<name>A0AAQ4DAM9_AMBAM</name>
<dbReference type="Pfam" id="PF08434">
    <property type="entry name" value="CLCA"/>
    <property type="match status" value="1"/>
</dbReference>
<dbReference type="AlphaFoldDB" id="A0AAQ4DAM9"/>
<evidence type="ECO:0000256" key="1">
    <source>
        <dbReference type="SAM" id="MobiDB-lite"/>
    </source>
</evidence>
<organism evidence="3 4">
    <name type="scientific">Amblyomma americanum</name>
    <name type="common">Lone star tick</name>
    <dbReference type="NCBI Taxonomy" id="6943"/>
    <lineage>
        <taxon>Eukaryota</taxon>
        <taxon>Metazoa</taxon>
        <taxon>Ecdysozoa</taxon>
        <taxon>Arthropoda</taxon>
        <taxon>Chelicerata</taxon>
        <taxon>Arachnida</taxon>
        <taxon>Acari</taxon>
        <taxon>Parasitiformes</taxon>
        <taxon>Ixodida</taxon>
        <taxon>Ixodoidea</taxon>
        <taxon>Ixodidae</taxon>
        <taxon>Amblyomminae</taxon>
        <taxon>Amblyomma</taxon>
    </lineage>
</organism>
<feature type="non-terminal residue" evidence="3">
    <location>
        <position position="547"/>
    </location>
</feature>
<evidence type="ECO:0000313" key="3">
    <source>
        <dbReference type="EMBL" id="KAK8759519.1"/>
    </source>
</evidence>
<dbReference type="InterPro" id="IPR013642">
    <property type="entry name" value="CLCA_N"/>
</dbReference>
<feature type="domain" description="Calcium-activated chloride channel N-terminal" evidence="2">
    <location>
        <begin position="1"/>
        <end position="53"/>
    </location>
</feature>
<feature type="region of interest" description="Disordered" evidence="1">
    <location>
        <begin position="525"/>
        <end position="547"/>
    </location>
</feature>
<dbReference type="Proteomes" id="UP001321473">
    <property type="component" value="Unassembled WGS sequence"/>
</dbReference>
<accession>A0AAQ4DAM9</accession>
<proteinExistence type="predicted"/>
<evidence type="ECO:0000259" key="2">
    <source>
        <dbReference type="Pfam" id="PF08434"/>
    </source>
</evidence>
<evidence type="ECO:0000313" key="4">
    <source>
        <dbReference type="Proteomes" id="UP001321473"/>
    </source>
</evidence>
<sequence>MFTSSIPKVQKFCDARGNHSHLRWAPTKHNTLCKARSVWEVIRDSPDYSPSAPRLSFQPATLFDYVKPRTHRYFYVVQACAPDLTTQTYTKIMASTNEGLRRFLYSAPRASRWNLVLLDGSNVTAPAEPDFDSNNTTWQARWEYLRELDRNIKYTCVEPGVESTFRSILKVAQNEATTVVALLHSGSVTEAAIDALAAADTVRLVLILFDTGAPPGSTWRSAALRDSQLFMVPAAASQETMAALVDLALHTTHHATADLHGDVVKVFQRTDVLLQDGVTGTFHFKSFGSNVLSFIVACPDVYSIEESDVTFNGTVVPSYRVKMSMFATELQLSEDPDIVSVPYALTARKSSQRCSFMASIRGPVQEPRVRLRGWFRRNKVDVMFTVPQVIYAELLYGERPVKGARVEAVVYHVAQNAVATTDVQLRDNGLLEPDVSKGDGVYSGYFLAASQQGGWYSVVVTATGSQAGSNGSVAASFQRAEFVGSFWSSAYAGQGGVHFPPGTVRDLSVSRVDLPNVTLEWTAPGSQYDSGDGKASFRADMPTGMPA</sequence>
<gene>
    <name evidence="3" type="ORF">V5799_002849</name>
</gene>
<reference evidence="3 4" key="1">
    <citation type="journal article" date="2023" name="Arcadia Sci">
        <title>De novo assembly of a long-read Amblyomma americanum tick genome.</title>
        <authorList>
            <person name="Chou S."/>
            <person name="Poskanzer K.E."/>
            <person name="Rollins M."/>
            <person name="Thuy-Boun P.S."/>
        </authorList>
    </citation>
    <scope>NUCLEOTIDE SEQUENCE [LARGE SCALE GENOMIC DNA]</scope>
    <source>
        <strain evidence="3">F_SG_1</strain>
        <tissue evidence="3">Salivary glands</tissue>
    </source>
</reference>
<keyword evidence="4" id="KW-1185">Reference proteome</keyword>
<dbReference type="EMBL" id="JARKHS020032956">
    <property type="protein sequence ID" value="KAK8759519.1"/>
    <property type="molecule type" value="Genomic_DNA"/>
</dbReference>
<protein>
    <recommendedName>
        <fullName evidence="2">Calcium-activated chloride channel N-terminal domain-containing protein</fullName>
    </recommendedName>
</protein>